<dbReference type="InterPro" id="IPR036938">
    <property type="entry name" value="PAP2/HPO_sf"/>
</dbReference>
<feature type="transmembrane region" description="Helical" evidence="8">
    <location>
        <begin position="67"/>
        <end position="88"/>
    </location>
</feature>
<evidence type="ECO:0000256" key="6">
    <source>
        <dbReference type="ARBA" id="ARBA00023136"/>
    </source>
</evidence>
<keyword evidence="11" id="KW-1185">Reference proteome</keyword>
<keyword evidence="4" id="KW-0256">Endoplasmic reticulum</keyword>
<gene>
    <name evidence="10" type="primary">LCB3_2</name>
    <name evidence="10" type="ORF">K7432_009979</name>
</gene>
<evidence type="ECO:0000256" key="8">
    <source>
        <dbReference type="SAM" id="Phobius"/>
    </source>
</evidence>
<name>A0ABR2WPH4_9FUNG</name>
<evidence type="ECO:0000259" key="9">
    <source>
        <dbReference type="SMART" id="SM00014"/>
    </source>
</evidence>
<dbReference type="InterPro" id="IPR000326">
    <property type="entry name" value="PAP2/HPO"/>
</dbReference>
<feature type="transmembrane region" description="Helical" evidence="8">
    <location>
        <begin position="302"/>
        <end position="322"/>
    </location>
</feature>
<organism evidence="10 11">
    <name type="scientific">Basidiobolus ranarum</name>
    <dbReference type="NCBI Taxonomy" id="34480"/>
    <lineage>
        <taxon>Eukaryota</taxon>
        <taxon>Fungi</taxon>
        <taxon>Fungi incertae sedis</taxon>
        <taxon>Zoopagomycota</taxon>
        <taxon>Entomophthoromycotina</taxon>
        <taxon>Basidiobolomycetes</taxon>
        <taxon>Basidiobolales</taxon>
        <taxon>Basidiobolaceae</taxon>
        <taxon>Basidiobolus</taxon>
    </lineage>
</organism>
<feature type="domain" description="Phosphatidic acid phosphatase type 2/haloperoxidase" evidence="9">
    <location>
        <begin position="96"/>
        <end position="216"/>
    </location>
</feature>
<evidence type="ECO:0000313" key="11">
    <source>
        <dbReference type="Proteomes" id="UP001479436"/>
    </source>
</evidence>
<feature type="transmembrane region" description="Helical" evidence="8">
    <location>
        <begin position="224"/>
        <end position="245"/>
    </location>
</feature>
<dbReference type="Proteomes" id="UP001479436">
    <property type="component" value="Unassembled WGS sequence"/>
</dbReference>
<dbReference type="EMBL" id="JASJQH010000654">
    <property type="protein sequence ID" value="KAK9763386.1"/>
    <property type="molecule type" value="Genomic_DNA"/>
</dbReference>
<evidence type="ECO:0000256" key="5">
    <source>
        <dbReference type="ARBA" id="ARBA00022989"/>
    </source>
</evidence>
<keyword evidence="6 8" id="KW-0472">Membrane</keyword>
<comment type="subcellular location">
    <subcellularLocation>
        <location evidence="1">Endoplasmic reticulum membrane</location>
        <topology evidence="1">Multi-pass membrane protein</topology>
    </subcellularLocation>
</comment>
<dbReference type="PANTHER" id="PTHR14969">
    <property type="entry name" value="SPHINGOSINE-1-PHOSPHATE PHOSPHOHYDROLASE"/>
    <property type="match status" value="1"/>
</dbReference>
<comment type="caution">
    <text evidence="10">The sequence shown here is derived from an EMBL/GenBank/DDBJ whole genome shotgun (WGS) entry which is preliminary data.</text>
</comment>
<dbReference type="CDD" id="cd03388">
    <property type="entry name" value="PAP2_SPPase1"/>
    <property type="match status" value="1"/>
</dbReference>
<dbReference type="Gene3D" id="1.20.144.10">
    <property type="entry name" value="Phosphatidic acid phosphatase type 2/haloperoxidase"/>
    <property type="match status" value="1"/>
</dbReference>
<protein>
    <submittedName>
        <fullName evidence="10">Long-chain base-1-phosphate phosphatase</fullName>
    </submittedName>
</protein>
<feature type="transmembrane region" description="Helical" evidence="8">
    <location>
        <begin position="200"/>
        <end position="218"/>
    </location>
</feature>
<dbReference type="SMART" id="SM00014">
    <property type="entry name" value="acidPPc"/>
    <property type="match status" value="1"/>
</dbReference>
<sequence length="472" mass="53494">MTNKKVIEEKETEFNLTKIVFPEHLYDSILSPRRAALRNKFISFVRSESELLAKIQAFLRCSFLDQYFIASAVLGNHLTFLLILPHLFMFGIPVLAREMVHLLLYGVVVTSIAKDFLCLPRPASPPVHRLSINKTHHLEYGFPSTHTTCCVGVGLSLLSYICGSEVLPFEMKLFFSVLSMLYMFSVSFGRIYCGMHSITDILGGVFFGVLLWIIFHIGQPIVEAIILFPSIFVLVAIITTLILVVHFQPDPIDACPCFEDSVASLGAIIGVYLGSWQGKNGSSFWTEPIQETFRYHFTEVGLLHSATRVLIGFVMIIVWRVVSKKLCYFVLPSIYKLFNFPVRKFHKSAKKYKTLNRTSISMVPSVLNLDTFTETVGPKSTIDVKESFELKTNANELSNNHLRGRKGPSSQQNSHSPQEILEFEKELIEFRKEQESILPRYDVDILTKLIVYSGIGWWATLGSPALCYYFGV</sequence>
<dbReference type="Pfam" id="PF01569">
    <property type="entry name" value="PAP2"/>
    <property type="match status" value="1"/>
</dbReference>
<keyword evidence="3" id="KW-0378">Hydrolase</keyword>
<reference evidence="10 11" key="1">
    <citation type="submission" date="2023-04" db="EMBL/GenBank/DDBJ databases">
        <title>Genome of Basidiobolus ranarum AG-B5.</title>
        <authorList>
            <person name="Stajich J.E."/>
            <person name="Carter-House D."/>
            <person name="Gryganskyi A."/>
        </authorList>
    </citation>
    <scope>NUCLEOTIDE SEQUENCE [LARGE SCALE GENOMIC DNA]</scope>
    <source>
        <strain evidence="10 11">AG-B5</strain>
    </source>
</reference>
<evidence type="ECO:0000256" key="2">
    <source>
        <dbReference type="ARBA" id="ARBA00022692"/>
    </source>
</evidence>
<evidence type="ECO:0000256" key="1">
    <source>
        <dbReference type="ARBA" id="ARBA00004477"/>
    </source>
</evidence>
<evidence type="ECO:0000256" key="4">
    <source>
        <dbReference type="ARBA" id="ARBA00022824"/>
    </source>
</evidence>
<dbReference type="PANTHER" id="PTHR14969:SF28">
    <property type="entry name" value="DIHYDROSPHINGOSINE 1-PHOSPHATE PHOSPHATASE LCB3-RELATED"/>
    <property type="match status" value="1"/>
</dbReference>
<evidence type="ECO:0000256" key="7">
    <source>
        <dbReference type="ARBA" id="ARBA00038324"/>
    </source>
</evidence>
<keyword evidence="5 8" id="KW-1133">Transmembrane helix</keyword>
<proteinExistence type="inferred from homology"/>
<evidence type="ECO:0000313" key="10">
    <source>
        <dbReference type="EMBL" id="KAK9763386.1"/>
    </source>
</evidence>
<feature type="transmembrane region" description="Helical" evidence="8">
    <location>
        <begin position="173"/>
        <end position="193"/>
    </location>
</feature>
<accession>A0ABR2WPH4</accession>
<comment type="similarity">
    <text evidence="7">Belongs to the type 2 lipid phosphate phosphatase family.</text>
</comment>
<evidence type="ECO:0000256" key="3">
    <source>
        <dbReference type="ARBA" id="ARBA00022801"/>
    </source>
</evidence>
<keyword evidence="2 8" id="KW-0812">Transmembrane</keyword>
<feature type="transmembrane region" description="Helical" evidence="8">
    <location>
        <begin position="449"/>
        <end position="471"/>
    </location>
</feature>
<feature type="transmembrane region" description="Helical" evidence="8">
    <location>
        <begin position="140"/>
        <end position="161"/>
    </location>
</feature>
<dbReference type="SUPFAM" id="SSF48317">
    <property type="entry name" value="Acid phosphatase/Vanadium-dependent haloperoxidase"/>
    <property type="match status" value="1"/>
</dbReference>